<dbReference type="RefSeq" id="WP_129068015.1">
    <property type="nucleotide sequence ID" value="NZ_RDFA01000002.1"/>
</dbReference>
<dbReference type="Pfam" id="PF00491">
    <property type="entry name" value="Arginase"/>
    <property type="match status" value="1"/>
</dbReference>
<keyword evidence="10" id="KW-1185">Reference proteome</keyword>
<dbReference type="EC" id="3.5.3.8" evidence="6"/>
<feature type="region of interest" description="Disordered" evidence="8">
    <location>
        <begin position="1"/>
        <end position="23"/>
    </location>
</feature>
<name>A0A498KWP6_9EURY</name>
<gene>
    <name evidence="9" type="primary">hutG</name>
    <name evidence="9" type="ORF">EAF64_05650</name>
</gene>
<dbReference type="GO" id="GO:0019556">
    <property type="term" value="P:L-histidine catabolic process to glutamate and formamide"/>
    <property type="evidence" value="ECO:0007669"/>
    <property type="project" value="UniProtKB-UniRule"/>
</dbReference>
<comment type="similarity">
    <text evidence="1">Belongs to the arginase family. Agmatinase subfamily.</text>
</comment>
<evidence type="ECO:0000256" key="2">
    <source>
        <dbReference type="ARBA" id="ARBA00022723"/>
    </source>
</evidence>
<dbReference type="InterPro" id="IPR006035">
    <property type="entry name" value="Ureohydrolase"/>
</dbReference>
<evidence type="ECO:0000256" key="7">
    <source>
        <dbReference type="RuleBase" id="RU003684"/>
    </source>
</evidence>
<evidence type="ECO:0000256" key="4">
    <source>
        <dbReference type="ARBA" id="ARBA00022808"/>
    </source>
</evidence>
<dbReference type="EMBL" id="RDFA01000002">
    <property type="protein sequence ID" value="RXK50050.1"/>
    <property type="molecule type" value="Genomic_DNA"/>
</dbReference>
<evidence type="ECO:0000256" key="1">
    <source>
        <dbReference type="ARBA" id="ARBA00009227"/>
    </source>
</evidence>
<sequence>MTDHPFTEPPALDASTDPNDETFGDVIFPATLKTAPEYDAVLAGEPYDGAVIGRQGASHGPSGIRTALAGTKSHHFDAGPVRSVGDLGDVAAVAGAYTTMEPSEVQAAVREVVAQIYAADALPVFLGGDNSLSYANVAPLVETGSVGVVSLDAHLDCREVQGEPTSGSPYRQLHEAGLDAFAVVGARHFETSTVYADYVREQGGTIVTAEAVGLDTAPVVERVREAMAGVDRVYVSLDLDVLDAAAAPGVSAPTPGGLTTRELFRHLRALAADDRVVGFEVVECAPRLDPTDRTVRAAARAVAHFLSALDTGPTNG</sequence>
<dbReference type="NCBIfam" id="TIGR01227">
    <property type="entry name" value="hutG"/>
    <property type="match status" value="1"/>
</dbReference>
<dbReference type="GO" id="GO:0050415">
    <property type="term" value="F:formimidoylglutamase activity"/>
    <property type="evidence" value="ECO:0007669"/>
    <property type="project" value="UniProtKB-UniRule"/>
</dbReference>
<evidence type="ECO:0000256" key="5">
    <source>
        <dbReference type="ARBA" id="ARBA00023211"/>
    </source>
</evidence>
<dbReference type="InterPro" id="IPR005923">
    <property type="entry name" value="HutG"/>
</dbReference>
<keyword evidence="5" id="KW-0464">Manganese</keyword>
<keyword evidence="3 7" id="KW-0378">Hydrolase</keyword>
<dbReference type="InterPro" id="IPR020855">
    <property type="entry name" value="Ureohydrolase_Mn_BS"/>
</dbReference>
<dbReference type="PROSITE" id="PS01053">
    <property type="entry name" value="ARGINASE_1"/>
    <property type="match status" value="1"/>
</dbReference>
<dbReference type="CDD" id="cd09990">
    <property type="entry name" value="Agmatinase-like"/>
    <property type="match status" value="1"/>
</dbReference>
<dbReference type="GO" id="GO:0008783">
    <property type="term" value="F:agmatinase activity"/>
    <property type="evidence" value="ECO:0007669"/>
    <property type="project" value="TreeGrafter"/>
</dbReference>
<evidence type="ECO:0000256" key="3">
    <source>
        <dbReference type="ARBA" id="ARBA00022801"/>
    </source>
</evidence>
<dbReference type="PIRSF" id="PIRSF036979">
    <property type="entry name" value="Arginase"/>
    <property type="match status" value="1"/>
</dbReference>
<protein>
    <recommendedName>
        <fullName evidence="6">Formimidoylglutamase</fullName>
        <ecNumber evidence="6">3.5.3.8</ecNumber>
    </recommendedName>
</protein>
<dbReference type="InterPro" id="IPR023696">
    <property type="entry name" value="Ureohydrolase_dom_sf"/>
</dbReference>
<dbReference type="GO" id="GO:0033389">
    <property type="term" value="P:putrescine biosynthetic process from arginine, via agmatine"/>
    <property type="evidence" value="ECO:0007669"/>
    <property type="project" value="TreeGrafter"/>
</dbReference>
<organism evidence="9 10">
    <name type="scientific">Halorientalis pallida</name>
    <dbReference type="NCBI Taxonomy" id="2479928"/>
    <lineage>
        <taxon>Archaea</taxon>
        <taxon>Methanobacteriati</taxon>
        <taxon>Methanobacteriota</taxon>
        <taxon>Stenosarchaea group</taxon>
        <taxon>Halobacteria</taxon>
        <taxon>Halobacteriales</taxon>
        <taxon>Haloarculaceae</taxon>
        <taxon>Halorientalis</taxon>
    </lineage>
</organism>
<evidence type="ECO:0000256" key="8">
    <source>
        <dbReference type="SAM" id="MobiDB-lite"/>
    </source>
</evidence>
<evidence type="ECO:0000313" key="10">
    <source>
        <dbReference type="Proteomes" id="UP000289691"/>
    </source>
</evidence>
<dbReference type="Proteomes" id="UP000289691">
    <property type="component" value="Unassembled WGS sequence"/>
</dbReference>
<comment type="caution">
    <text evidence="9">The sequence shown here is derived from an EMBL/GenBank/DDBJ whole genome shotgun (WGS) entry which is preliminary data.</text>
</comment>
<keyword evidence="4" id="KW-0369">Histidine metabolism</keyword>
<dbReference type="PANTHER" id="PTHR11358:SF26">
    <property type="entry name" value="GUANIDINO ACID HYDROLASE, MITOCHONDRIAL"/>
    <property type="match status" value="1"/>
</dbReference>
<proteinExistence type="inferred from homology"/>
<reference evidence="9 10" key="1">
    <citation type="submission" date="2019-01" db="EMBL/GenBank/DDBJ databases">
        <title>Halorientalis sp. F13-25 a new haloarchaeum isolated from hypersaline water.</title>
        <authorList>
            <person name="Ana D.-V."/>
            <person name="Cristina S.-P."/>
            <person name="Antonio V."/>
        </authorList>
    </citation>
    <scope>NUCLEOTIDE SEQUENCE [LARGE SCALE GENOMIC DNA]</scope>
    <source>
        <strain evidence="9 10">F13-25</strain>
    </source>
</reference>
<dbReference type="PANTHER" id="PTHR11358">
    <property type="entry name" value="ARGINASE/AGMATINASE"/>
    <property type="match status" value="1"/>
</dbReference>
<dbReference type="PROSITE" id="PS51409">
    <property type="entry name" value="ARGINASE_2"/>
    <property type="match status" value="1"/>
</dbReference>
<accession>A0A498KWP6</accession>
<dbReference type="AlphaFoldDB" id="A0A498KWP6"/>
<dbReference type="SUPFAM" id="SSF52768">
    <property type="entry name" value="Arginase/deacetylase"/>
    <property type="match status" value="1"/>
</dbReference>
<dbReference type="GO" id="GO:0046872">
    <property type="term" value="F:metal ion binding"/>
    <property type="evidence" value="ECO:0007669"/>
    <property type="project" value="UniProtKB-KW"/>
</dbReference>
<keyword evidence="2" id="KW-0479">Metal-binding</keyword>
<dbReference type="OrthoDB" id="7186at2157"/>
<evidence type="ECO:0000256" key="6">
    <source>
        <dbReference type="NCBIfam" id="TIGR01227"/>
    </source>
</evidence>
<evidence type="ECO:0000313" key="9">
    <source>
        <dbReference type="EMBL" id="RXK50050.1"/>
    </source>
</evidence>
<dbReference type="Gene3D" id="3.40.800.10">
    <property type="entry name" value="Ureohydrolase domain"/>
    <property type="match status" value="1"/>
</dbReference>